<keyword evidence="2" id="KW-0131">Cell cycle</keyword>
<comment type="similarity">
    <text evidence="1">Belongs to the Speedy/Ringo family.</text>
</comment>
<sequence length="346" mass="39346">MGKGSLQKDFEFPSVILSCFQCSTSAVTPILTDKLHVRDQDMRVDVVNNVPAVSVLQPVKRRIGAEKETRRGPCQDITNVTAALCSPPKRAKNAPMTVTSKEMAAFFKIFDDSLIQDFLWMDNCAKVADKYLIAMVFAYFKRANYTISQYTRMNFFVALYLANDMEEDEEEFKYEIFPWALGLTWRDKYPSFLRKRDKLLKTIEYRAAVSRKCCEELMAISPKHYIWLRDRQPHHAGAIRHYENYLGSDESNESFPRGPGLSPIHCELCAESGSFAYCSPGSHITNSPSCHLYLASCTDTSTDSPDGDELPCKPYSPSMFDMHGLKSTLQTEPNGEDSYFWASCHE</sequence>
<dbReference type="PANTHER" id="PTHR31545:SF5">
    <property type="entry name" value="SPEEDY PROTEIN A"/>
    <property type="match status" value="1"/>
</dbReference>
<evidence type="ECO:0000256" key="2">
    <source>
        <dbReference type="ARBA" id="ARBA00023306"/>
    </source>
</evidence>
<evidence type="ECO:0000313" key="4">
    <source>
        <dbReference type="Proteomes" id="UP000887568"/>
    </source>
</evidence>
<organism evidence="3 4">
    <name type="scientific">Patiria miniata</name>
    <name type="common">Bat star</name>
    <name type="synonym">Asterina miniata</name>
    <dbReference type="NCBI Taxonomy" id="46514"/>
    <lineage>
        <taxon>Eukaryota</taxon>
        <taxon>Metazoa</taxon>
        <taxon>Echinodermata</taxon>
        <taxon>Eleutherozoa</taxon>
        <taxon>Asterozoa</taxon>
        <taxon>Asteroidea</taxon>
        <taxon>Valvatacea</taxon>
        <taxon>Valvatida</taxon>
        <taxon>Asterinidae</taxon>
        <taxon>Patiria</taxon>
    </lineage>
</organism>
<dbReference type="EnsemblMetazoa" id="XM_038218430.1">
    <property type="protein sequence ID" value="XP_038074358.1"/>
    <property type="gene ID" value="LOC119742490"/>
</dbReference>
<accession>A0A914BDQ7</accession>
<dbReference type="PANTHER" id="PTHR31545">
    <property type="entry name" value="SEEDY PROTEIN A/C FAMILY MEMBER"/>
    <property type="match status" value="1"/>
</dbReference>
<dbReference type="Pfam" id="PF11357">
    <property type="entry name" value="Spy1"/>
    <property type="match status" value="1"/>
</dbReference>
<dbReference type="CTD" id="245711"/>
<dbReference type="InterPro" id="IPR020984">
    <property type="entry name" value="Speedy"/>
</dbReference>
<evidence type="ECO:0000256" key="1">
    <source>
        <dbReference type="ARBA" id="ARBA00010932"/>
    </source>
</evidence>
<dbReference type="AlphaFoldDB" id="A0A914BDQ7"/>
<proteinExistence type="inferred from homology"/>
<evidence type="ECO:0000313" key="3">
    <source>
        <dbReference type="EnsemblMetazoa" id="XP_038074358.1"/>
    </source>
</evidence>
<reference evidence="3" key="1">
    <citation type="submission" date="2022-11" db="UniProtKB">
        <authorList>
            <consortium name="EnsemblMetazoa"/>
        </authorList>
    </citation>
    <scope>IDENTIFICATION</scope>
</reference>
<keyword evidence="4" id="KW-1185">Reference proteome</keyword>
<dbReference type="Proteomes" id="UP000887568">
    <property type="component" value="Unplaced"/>
</dbReference>
<protein>
    <recommendedName>
        <fullName evidence="5">Speedy protein A</fullName>
    </recommendedName>
</protein>
<dbReference type="RefSeq" id="XP_038074358.1">
    <property type="nucleotide sequence ID" value="XM_038218430.1"/>
</dbReference>
<dbReference type="GeneID" id="119742490"/>
<dbReference type="InterPro" id="IPR052316">
    <property type="entry name" value="Speedy-Ringo_regulator"/>
</dbReference>
<dbReference type="OMA" id="FFANSEM"/>
<dbReference type="GO" id="GO:0019901">
    <property type="term" value="F:protein kinase binding"/>
    <property type="evidence" value="ECO:0007669"/>
    <property type="project" value="InterPro"/>
</dbReference>
<name>A0A914BDQ7_PATMI</name>
<evidence type="ECO:0008006" key="5">
    <source>
        <dbReference type="Google" id="ProtNLM"/>
    </source>
</evidence>
<dbReference type="OrthoDB" id="9442170at2759"/>